<dbReference type="Pfam" id="PF01214">
    <property type="entry name" value="CK_II_beta"/>
    <property type="match status" value="1"/>
</dbReference>
<dbReference type="GO" id="GO:0006359">
    <property type="term" value="P:regulation of transcription by RNA polymerase III"/>
    <property type="evidence" value="ECO:0007669"/>
    <property type="project" value="TreeGrafter"/>
</dbReference>
<proteinExistence type="inferred from homology"/>
<dbReference type="GO" id="GO:0005737">
    <property type="term" value="C:cytoplasm"/>
    <property type="evidence" value="ECO:0007669"/>
    <property type="project" value="TreeGrafter"/>
</dbReference>
<dbReference type="SMART" id="SM01085">
    <property type="entry name" value="CK_II_beta"/>
    <property type="match status" value="1"/>
</dbReference>
<dbReference type="FunFam" id="2.20.25.20:FF:000001">
    <property type="entry name" value="Casein kinase II subunit beta"/>
    <property type="match status" value="1"/>
</dbReference>
<dbReference type="GO" id="GO:0034456">
    <property type="term" value="C:UTP-C complex"/>
    <property type="evidence" value="ECO:0007669"/>
    <property type="project" value="TreeGrafter"/>
</dbReference>
<organism evidence="4 5">
    <name type="scientific">Carpinus fangiana</name>
    <dbReference type="NCBI Taxonomy" id="176857"/>
    <lineage>
        <taxon>Eukaryota</taxon>
        <taxon>Viridiplantae</taxon>
        <taxon>Streptophyta</taxon>
        <taxon>Embryophyta</taxon>
        <taxon>Tracheophyta</taxon>
        <taxon>Spermatophyta</taxon>
        <taxon>Magnoliopsida</taxon>
        <taxon>eudicotyledons</taxon>
        <taxon>Gunneridae</taxon>
        <taxon>Pentapetalae</taxon>
        <taxon>rosids</taxon>
        <taxon>fabids</taxon>
        <taxon>Fagales</taxon>
        <taxon>Betulaceae</taxon>
        <taxon>Carpinus</taxon>
    </lineage>
</organism>
<dbReference type="AlphaFoldDB" id="A0A5N6KR24"/>
<reference evidence="4 5" key="1">
    <citation type="submission" date="2019-06" db="EMBL/GenBank/DDBJ databases">
        <title>A chromosomal-level reference genome of Carpinus fangiana (Coryloideae, Betulaceae).</title>
        <authorList>
            <person name="Yang X."/>
            <person name="Wang Z."/>
            <person name="Zhang L."/>
            <person name="Hao G."/>
            <person name="Liu J."/>
            <person name="Yang Y."/>
        </authorList>
    </citation>
    <scope>NUCLEOTIDE SEQUENCE [LARGE SCALE GENOMIC DNA]</scope>
    <source>
        <strain evidence="4">Cfa_2016G</strain>
        <tissue evidence="4">Leaf</tissue>
    </source>
</reference>
<dbReference type="GO" id="GO:0005956">
    <property type="term" value="C:protein kinase CK2 complex"/>
    <property type="evidence" value="ECO:0007669"/>
    <property type="project" value="UniProtKB-UniRule"/>
</dbReference>
<dbReference type="InterPro" id="IPR035991">
    <property type="entry name" value="Casein_kinase_II_beta-like"/>
</dbReference>
<evidence type="ECO:0000313" key="4">
    <source>
        <dbReference type="EMBL" id="KAB8338970.1"/>
    </source>
</evidence>
<dbReference type="Gene3D" id="1.10.1820.10">
    <property type="entry name" value="protein kinase ck2 holoenzyme, chain C, domain 1"/>
    <property type="match status" value="1"/>
</dbReference>
<dbReference type="OrthoDB" id="3971593at2759"/>
<dbReference type="PANTHER" id="PTHR11740">
    <property type="entry name" value="CASEIN KINASE II SUBUNIT BETA"/>
    <property type="match status" value="1"/>
</dbReference>
<keyword evidence="5" id="KW-1185">Reference proteome</keyword>
<evidence type="ECO:0000256" key="2">
    <source>
        <dbReference type="RuleBase" id="RU361268"/>
    </source>
</evidence>
<dbReference type="Proteomes" id="UP000327013">
    <property type="component" value="Unassembled WGS sequence"/>
</dbReference>
<evidence type="ECO:0000256" key="3">
    <source>
        <dbReference type="SAM" id="MobiDB-lite"/>
    </source>
</evidence>
<dbReference type="PRINTS" id="PR00472">
    <property type="entry name" value="CASNKINASEII"/>
</dbReference>
<evidence type="ECO:0000313" key="5">
    <source>
        <dbReference type="Proteomes" id="UP000327013"/>
    </source>
</evidence>
<dbReference type="InterPro" id="IPR000704">
    <property type="entry name" value="Casein_kinase_II_reg-sub"/>
</dbReference>
<dbReference type="InterPro" id="IPR016149">
    <property type="entry name" value="Casein_kin_II_reg-sub_N"/>
</dbReference>
<dbReference type="GO" id="GO:0019887">
    <property type="term" value="F:protein kinase regulator activity"/>
    <property type="evidence" value="ECO:0007669"/>
    <property type="project" value="InterPro"/>
</dbReference>
<accession>A0A5N6KR24</accession>
<sequence>MNDYGSDTDSEYTNYWRDWFISSRGNEYFCDIDEEYLTDRFNLTGLNTEVQYYTYALDLVTDVFDVDCEDEMREQIEKSARHLYGLVHARYITTNRGMNKMIEKYKKGDFGKCPRVHCEGQTLLPMGQHDTANVSAVKLYCARCEDLYNPKSNRHAAIDGAYFGTSFHNLLFQMFPQLLPPRSQKRYEPKIYGFRVHAAATLARWQNLEKDDMKGRLGEQGLDTGFEEEEREDELDDGEGEEELGQDGIDDMFEGVRA</sequence>
<dbReference type="PANTHER" id="PTHR11740:SF39">
    <property type="entry name" value="CASEIN KINASE II SUBUNIT BETA"/>
    <property type="match status" value="1"/>
</dbReference>
<name>A0A5N6KR24_9ROSI</name>
<comment type="similarity">
    <text evidence="1 2">Belongs to the casein kinase 2 subunit beta family.</text>
</comment>
<dbReference type="Gene3D" id="2.20.25.20">
    <property type="match status" value="1"/>
</dbReference>
<dbReference type="SUPFAM" id="SSF57798">
    <property type="entry name" value="Casein kinase II beta subunit"/>
    <property type="match status" value="1"/>
</dbReference>
<feature type="region of interest" description="Disordered" evidence="3">
    <location>
        <begin position="214"/>
        <end position="258"/>
    </location>
</feature>
<gene>
    <name evidence="4" type="ORF">FH972_021910</name>
</gene>
<dbReference type="FunFam" id="1.10.1820.10:FF:000003">
    <property type="entry name" value="Casein kinase II subunit beta"/>
    <property type="match status" value="1"/>
</dbReference>
<dbReference type="EMBL" id="VIBQ01000010">
    <property type="protein sequence ID" value="KAB8338970.1"/>
    <property type="molecule type" value="Genomic_DNA"/>
</dbReference>
<protein>
    <recommendedName>
        <fullName evidence="2">Casein kinase II subunit beta</fullName>
        <shortName evidence="2">CK II beta</shortName>
    </recommendedName>
</protein>
<comment type="caution">
    <text evidence="4">The sequence shown here is derived from an EMBL/GenBank/DDBJ whole genome shotgun (WGS) entry which is preliminary data.</text>
</comment>
<feature type="compositionally biased region" description="Acidic residues" evidence="3">
    <location>
        <begin position="225"/>
        <end position="258"/>
    </location>
</feature>
<comment type="function">
    <text evidence="2">Plays a complex role in regulating the basal catalytic activity of the alpha subunit.</text>
</comment>
<dbReference type="PROSITE" id="PS01101">
    <property type="entry name" value="CK2_BETA"/>
    <property type="match status" value="1"/>
</dbReference>
<evidence type="ECO:0000256" key="1">
    <source>
        <dbReference type="ARBA" id="ARBA00006941"/>
    </source>
</evidence>
<comment type="subunit">
    <text evidence="2">Tetramer of two alpha and two beta subunits.</text>
</comment>